<sequence>MMARSPLLCLALAAVAAGFAGPGASYATRTSLRSTLNPMEELAQQAKVAAYSVSAAAIATKISMKIAEKEDQLPEGTVPIVQEFMRTYLEVVAQQGRDPMDKVPVLKQYLGLVEDQLEDPFVFAPYHTAWTAANGAAVDHLEMDTAFMEPMLDRSDSVLVGEANLDKIEAQLAAGDNVVLLSNHQTEADPSCWSFILDGKHEALARSMILVAGDRVTTDVVAVPFSKARNLLCIFSKRHIENPPEQKATKMRHNAKTMSAMLKLLKGGGQCIWVAPSGGRDRPDPETGKYAVAPFDDKSVEMFRLMGSKAGTTTHYYPVAMMTHRLFPPPKKLTAGALGEPRVAMRGSVNVKIGDEIDFDEVTRQGCLVDGFPEGCVDDREAAAAAAAEYAHLQVKAGYEDLVAAALARDSPYYDN</sequence>
<protein>
    <submittedName>
        <fullName evidence="3">Sn-1-glycerol-3-phosphate C16:0-DCA-CoA acyl transferase</fullName>
    </submittedName>
</protein>
<gene>
    <name evidence="3" type="primary">GPAT</name>
    <name evidence="3" type="ORF">SO694_00043262</name>
</gene>
<reference evidence="3 4" key="1">
    <citation type="submission" date="2024-03" db="EMBL/GenBank/DDBJ databases">
        <title>Aureococcus anophagefferens CCMP1851 and Kratosvirus quantuckense: Draft genome of a second virus-susceptible host strain in the model system.</title>
        <authorList>
            <person name="Chase E."/>
            <person name="Truchon A.R."/>
            <person name="Schepens W."/>
            <person name="Wilhelm S.W."/>
        </authorList>
    </citation>
    <scope>NUCLEOTIDE SEQUENCE [LARGE SCALE GENOMIC DNA]</scope>
    <source>
        <strain evidence="3 4">CCMP1851</strain>
    </source>
</reference>
<dbReference type="Pfam" id="PF01553">
    <property type="entry name" value="Acyltransferase"/>
    <property type="match status" value="1"/>
</dbReference>
<keyword evidence="4" id="KW-1185">Reference proteome</keyword>
<comment type="caution">
    <text evidence="3">The sequence shown here is derived from an EMBL/GenBank/DDBJ whole genome shotgun (WGS) entry which is preliminary data.</text>
</comment>
<name>A0ABR1G7S0_AURAN</name>
<dbReference type="InterPro" id="IPR016222">
    <property type="entry name" value="G3P_O-acylTrfase_chlp"/>
</dbReference>
<feature type="signal peptide" evidence="1">
    <location>
        <begin position="1"/>
        <end position="27"/>
    </location>
</feature>
<organism evidence="3 4">
    <name type="scientific">Aureococcus anophagefferens</name>
    <name type="common">Harmful bloom alga</name>
    <dbReference type="NCBI Taxonomy" id="44056"/>
    <lineage>
        <taxon>Eukaryota</taxon>
        <taxon>Sar</taxon>
        <taxon>Stramenopiles</taxon>
        <taxon>Ochrophyta</taxon>
        <taxon>Pelagophyceae</taxon>
        <taxon>Pelagomonadales</taxon>
        <taxon>Pelagomonadaceae</taxon>
        <taxon>Aureococcus</taxon>
    </lineage>
</organism>
<keyword evidence="1" id="KW-0732">Signal</keyword>
<feature type="domain" description="Phospholipid/glycerol acyltransferase" evidence="2">
    <location>
        <begin position="171"/>
        <end position="321"/>
    </location>
</feature>
<accession>A0ABR1G7S0</accession>
<evidence type="ECO:0000256" key="1">
    <source>
        <dbReference type="SAM" id="SignalP"/>
    </source>
</evidence>
<dbReference type="PANTHER" id="PTHR35695:SF1">
    <property type="entry name" value="GLYCEROL-3-PHOSPHATE ACYLTRANSFERASE, CHLOROPLASTIC"/>
    <property type="match status" value="1"/>
</dbReference>
<feature type="chain" id="PRO_5045124298" evidence="1">
    <location>
        <begin position="28"/>
        <end position="416"/>
    </location>
</feature>
<dbReference type="EMBL" id="JBBJCI010000084">
    <property type="protein sequence ID" value="KAK7249022.1"/>
    <property type="molecule type" value="Genomic_DNA"/>
</dbReference>
<keyword evidence="3" id="KW-0808">Transferase</keyword>
<dbReference type="Proteomes" id="UP001363151">
    <property type="component" value="Unassembled WGS sequence"/>
</dbReference>
<evidence type="ECO:0000259" key="2">
    <source>
        <dbReference type="Pfam" id="PF01553"/>
    </source>
</evidence>
<proteinExistence type="predicted"/>
<evidence type="ECO:0000313" key="3">
    <source>
        <dbReference type="EMBL" id="KAK7249022.1"/>
    </source>
</evidence>
<dbReference type="InterPro" id="IPR002123">
    <property type="entry name" value="Plipid/glycerol_acylTrfase"/>
</dbReference>
<dbReference type="Gene3D" id="3.40.1130.10">
    <property type="entry name" value="Glycerol-3-phosphate (1)-acyltransferase"/>
    <property type="match status" value="1"/>
</dbReference>
<dbReference type="GO" id="GO:0016740">
    <property type="term" value="F:transferase activity"/>
    <property type="evidence" value="ECO:0007669"/>
    <property type="project" value="UniProtKB-KW"/>
</dbReference>
<dbReference type="PANTHER" id="PTHR35695">
    <property type="entry name" value="GLYCEROL-3-PHOSPHATE ACYLTRANSFERASE, CHLOROPLASTIC"/>
    <property type="match status" value="1"/>
</dbReference>
<evidence type="ECO:0000313" key="4">
    <source>
        <dbReference type="Proteomes" id="UP001363151"/>
    </source>
</evidence>
<dbReference type="SUPFAM" id="SSF69593">
    <property type="entry name" value="Glycerol-3-phosphate (1)-acyltransferase"/>
    <property type="match status" value="1"/>
</dbReference>